<dbReference type="InterPro" id="IPR029033">
    <property type="entry name" value="His_PPase_superfam"/>
</dbReference>
<dbReference type="AlphaFoldDB" id="A0A1R2BIW3"/>
<dbReference type="GO" id="GO:0016791">
    <property type="term" value="F:phosphatase activity"/>
    <property type="evidence" value="ECO:0007669"/>
    <property type="project" value="TreeGrafter"/>
</dbReference>
<dbReference type="SUPFAM" id="SSF53254">
    <property type="entry name" value="Phosphoglycerate mutase-like"/>
    <property type="match status" value="1"/>
</dbReference>
<dbReference type="Proteomes" id="UP000187209">
    <property type="component" value="Unassembled WGS sequence"/>
</dbReference>
<dbReference type="GO" id="GO:0005737">
    <property type="term" value="C:cytoplasm"/>
    <property type="evidence" value="ECO:0007669"/>
    <property type="project" value="TreeGrafter"/>
</dbReference>
<dbReference type="Pfam" id="PF00300">
    <property type="entry name" value="His_Phos_1"/>
    <property type="match status" value="1"/>
</dbReference>
<accession>A0A1R2BIW3</accession>
<name>A0A1R2BIW3_9CILI</name>
<reference evidence="1 2" key="1">
    <citation type="submission" date="2016-11" db="EMBL/GenBank/DDBJ databases">
        <title>The macronuclear genome of Stentor coeruleus: a giant cell with tiny introns.</title>
        <authorList>
            <person name="Slabodnick M."/>
            <person name="Ruby J.G."/>
            <person name="Reiff S.B."/>
            <person name="Swart E.C."/>
            <person name="Gosai S."/>
            <person name="Prabakaran S."/>
            <person name="Witkowska E."/>
            <person name="Larue G.E."/>
            <person name="Fisher S."/>
            <person name="Freeman R.M."/>
            <person name="Gunawardena J."/>
            <person name="Chu W."/>
            <person name="Stover N.A."/>
            <person name="Gregory B.D."/>
            <person name="Nowacki M."/>
            <person name="Derisi J."/>
            <person name="Roy S.W."/>
            <person name="Marshall W.F."/>
            <person name="Sood P."/>
        </authorList>
    </citation>
    <scope>NUCLEOTIDE SEQUENCE [LARGE SCALE GENOMIC DNA]</scope>
    <source>
        <strain evidence="1">WM001</strain>
    </source>
</reference>
<comment type="caution">
    <text evidence="1">The sequence shown here is derived from an EMBL/GenBank/DDBJ whole genome shotgun (WGS) entry which is preliminary data.</text>
</comment>
<dbReference type="Gene3D" id="3.40.50.1240">
    <property type="entry name" value="Phosphoglycerate mutase-like"/>
    <property type="match status" value="1"/>
</dbReference>
<dbReference type="InterPro" id="IPR050275">
    <property type="entry name" value="PGM_Phosphatase"/>
</dbReference>
<dbReference type="OrthoDB" id="284247at2759"/>
<sequence>MERGKIYLIRHAQSKYNQASSELENSGKKSEIATLKWQSQYIDVELSEFGERQAQQAITAAHALRLKTVFVSPLKRALRTAQILFENHPDQPRIIVHPQLVEKLKNAPDVSLWNGSPYPQFSKFDWSLFSSDYFLFDIVKNSRTEALSKLPIEDIPMKLLQVMEGMVPNKIETANEMLKRTKASKDIWKRHANNGNIALVAHSNFFKFYTMKFDGVEKSYRWMQNCEIIDSDDLVLDS</sequence>
<dbReference type="EMBL" id="MPUH01000614">
    <property type="protein sequence ID" value="OMJ76712.1"/>
    <property type="molecule type" value="Genomic_DNA"/>
</dbReference>
<proteinExistence type="predicted"/>
<evidence type="ECO:0000313" key="2">
    <source>
        <dbReference type="Proteomes" id="UP000187209"/>
    </source>
</evidence>
<protein>
    <recommendedName>
        <fullName evidence="3">Histidine phosphatase family protein</fullName>
    </recommendedName>
</protein>
<keyword evidence="2" id="KW-1185">Reference proteome</keyword>
<dbReference type="InterPro" id="IPR013078">
    <property type="entry name" value="His_Pase_superF_clade-1"/>
</dbReference>
<dbReference type="PANTHER" id="PTHR48100:SF61">
    <property type="entry name" value="PHOSPHOGLYCERATE MUTASE"/>
    <property type="match status" value="1"/>
</dbReference>
<dbReference type="SMART" id="SM00855">
    <property type="entry name" value="PGAM"/>
    <property type="match status" value="1"/>
</dbReference>
<gene>
    <name evidence="1" type="ORF">SteCoe_23824</name>
</gene>
<organism evidence="1 2">
    <name type="scientific">Stentor coeruleus</name>
    <dbReference type="NCBI Taxonomy" id="5963"/>
    <lineage>
        <taxon>Eukaryota</taxon>
        <taxon>Sar</taxon>
        <taxon>Alveolata</taxon>
        <taxon>Ciliophora</taxon>
        <taxon>Postciliodesmatophora</taxon>
        <taxon>Heterotrichea</taxon>
        <taxon>Heterotrichida</taxon>
        <taxon>Stentoridae</taxon>
        <taxon>Stentor</taxon>
    </lineage>
</organism>
<dbReference type="CDD" id="cd07067">
    <property type="entry name" value="HP_PGM_like"/>
    <property type="match status" value="1"/>
</dbReference>
<evidence type="ECO:0000313" key="1">
    <source>
        <dbReference type="EMBL" id="OMJ76712.1"/>
    </source>
</evidence>
<dbReference type="PANTHER" id="PTHR48100">
    <property type="entry name" value="BROAD-SPECIFICITY PHOSPHATASE YOR283W-RELATED"/>
    <property type="match status" value="1"/>
</dbReference>
<evidence type="ECO:0008006" key="3">
    <source>
        <dbReference type="Google" id="ProtNLM"/>
    </source>
</evidence>